<feature type="compositionally biased region" description="Low complexity" evidence="1">
    <location>
        <begin position="203"/>
        <end position="222"/>
    </location>
</feature>
<feature type="region of interest" description="Disordered" evidence="1">
    <location>
        <begin position="57"/>
        <end position="155"/>
    </location>
</feature>
<proteinExistence type="predicted"/>
<reference evidence="2" key="1">
    <citation type="submission" date="2023-06" db="EMBL/GenBank/DDBJ databases">
        <title>Genome-scale phylogeny and comparative genomics of the fungal order Sordariales.</title>
        <authorList>
            <consortium name="Lawrence Berkeley National Laboratory"/>
            <person name="Hensen N."/>
            <person name="Bonometti L."/>
            <person name="Westerberg I."/>
            <person name="Brannstrom I.O."/>
            <person name="Guillou S."/>
            <person name="Cros-Aarteil S."/>
            <person name="Calhoun S."/>
            <person name="Haridas S."/>
            <person name="Kuo A."/>
            <person name="Mondo S."/>
            <person name="Pangilinan J."/>
            <person name="Riley R."/>
            <person name="Labutti K."/>
            <person name="Andreopoulos B."/>
            <person name="Lipzen A."/>
            <person name="Chen C."/>
            <person name="Yanf M."/>
            <person name="Daum C."/>
            <person name="Ng V."/>
            <person name="Clum A."/>
            <person name="Steindorff A."/>
            <person name="Ohm R."/>
            <person name="Martin F."/>
            <person name="Silar P."/>
            <person name="Natvig D."/>
            <person name="Lalanne C."/>
            <person name="Gautier V."/>
            <person name="Ament-Velasquez S.L."/>
            <person name="Kruys A."/>
            <person name="Hutchinson M.I."/>
            <person name="Powell A.J."/>
            <person name="Barry K."/>
            <person name="Miller A.N."/>
            <person name="Grigoriev I.V."/>
            <person name="Debuchy R."/>
            <person name="Gladieux P."/>
            <person name="Thoren M.H."/>
            <person name="Johannesson H."/>
        </authorList>
    </citation>
    <scope>NUCLEOTIDE SEQUENCE</scope>
    <source>
        <strain evidence="2">CBS 540.89</strain>
    </source>
</reference>
<feature type="compositionally biased region" description="Polar residues" evidence="1">
    <location>
        <begin position="337"/>
        <end position="351"/>
    </location>
</feature>
<evidence type="ECO:0000313" key="3">
    <source>
        <dbReference type="Proteomes" id="UP001172159"/>
    </source>
</evidence>
<keyword evidence="3" id="KW-1185">Reference proteome</keyword>
<organism evidence="2 3">
    <name type="scientific">Apiosordaria backusii</name>
    <dbReference type="NCBI Taxonomy" id="314023"/>
    <lineage>
        <taxon>Eukaryota</taxon>
        <taxon>Fungi</taxon>
        <taxon>Dikarya</taxon>
        <taxon>Ascomycota</taxon>
        <taxon>Pezizomycotina</taxon>
        <taxon>Sordariomycetes</taxon>
        <taxon>Sordariomycetidae</taxon>
        <taxon>Sordariales</taxon>
        <taxon>Lasiosphaeriaceae</taxon>
        <taxon>Apiosordaria</taxon>
    </lineage>
</organism>
<comment type="caution">
    <text evidence="2">The sequence shown here is derived from an EMBL/GenBank/DDBJ whole genome shotgun (WGS) entry which is preliminary data.</text>
</comment>
<feature type="region of interest" description="Disordered" evidence="1">
    <location>
        <begin position="173"/>
        <end position="429"/>
    </location>
</feature>
<sequence>MPLCPKCKAEIDPNTKCNKCKGKRSAEDPASPPERRAGPSQEEAIKETIYAQTVPVTGGITNAPGAMLPPPPGPLKQTFAQPGRSEGQSGGIKKPSQSSSLLEERRKHADQQILARQIRHNAIMLSAAQTQQSVQQSVQQQQPAHPQPPQENPYVLFTRQLALLEVNNQRKLRGEPPISLSDLQQNSPPPEVPDAPVSGPEPDVMSAVTTAVSSMSSTADAAPPLPQPINPGYEHYSTPEGGDTPSPSLQYQPPSQSNPAGGYGGGYGGEYPVSSGQGQYEYAQPSAQPSAQPYAQPSAQPSYGQPSSGQPSGEGVINPNAVFLAPPGRGDPRWGTYYTNEPQEYQPSATQPAEGDNGDDDKEDQEASGSKEWSNRTLSGDGGQGSGSGKKSSDGGGHGGDSGKDKSGGGSHGSGSGKKTSGGGGQKGK</sequence>
<feature type="compositionally biased region" description="Polar residues" evidence="1">
    <location>
        <begin position="367"/>
        <end position="378"/>
    </location>
</feature>
<evidence type="ECO:0000256" key="1">
    <source>
        <dbReference type="SAM" id="MobiDB-lite"/>
    </source>
</evidence>
<feature type="compositionally biased region" description="Gly residues" evidence="1">
    <location>
        <begin position="380"/>
        <end position="400"/>
    </location>
</feature>
<feature type="compositionally biased region" description="Gly residues" evidence="1">
    <location>
        <begin position="408"/>
        <end position="429"/>
    </location>
</feature>
<feature type="region of interest" description="Disordered" evidence="1">
    <location>
        <begin position="15"/>
        <end position="44"/>
    </location>
</feature>
<feature type="compositionally biased region" description="Low complexity" evidence="1">
    <location>
        <begin position="126"/>
        <end position="144"/>
    </location>
</feature>
<dbReference type="EMBL" id="JAUKTV010000007">
    <property type="protein sequence ID" value="KAK0735489.1"/>
    <property type="molecule type" value="Genomic_DNA"/>
</dbReference>
<feature type="compositionally biased region" description="Low complexity" evidence="1">
    <location>
        <begin position="245"/>
        <end position="257"/>
    </location>
</feature>
<gene>
    <name evidence="2" type="ORF">B0T21DRAFT_348973</name>
</gene>
<feature type="compositionally biased region" description="Polar residues" evidence="1">
    <location>
        <begin position="285"/>
        <end position="295"/>
    </location>
</feature>
<dbReference type="AlphaFoldDB" id="A0AA40BJQ3"/>
<dbReference type="Proteomes" id="UP001172159">
    <property type="component" value="Unassembled WGS sequence"/>
</dbReference>
<protein>
    <submittedName>
        <fullName evidence="2">Uncharacterized protein</fullName>
    </submittedName>
</protein>
<name>A0AA40BJQ3_9PEZI</name>
<feature type="compositionally biased region" description="Low complexity" evidence="1">
    <location>
        <begin position="296"/>
        <end position="315"/>
    </location>
</feature>
<evidence type="ECO:0000313" key="2">
    <source>
        <dbReference type="EMBL" id="KAK0735489.1"/>
    </source>
</evidence>
<feature type="compositionally biased region" description="Acidic residues" evidence="1">
    <location>
        <begin position="356"/>
        <end position="366"/>
    </location>
</feature>
<accession>A0AA40BJQ3</accession>